<dbReference type="GO" id="GO:0007409">
    <property type="term" value="P:axonogenesis"/>
    <property type="evidence" value="ECO:0007669"/>
    <property type="project" value="UniProtKB-ARBA"/>
</dbReference>
<feature type="disulfide bond" evidence="14">
    <location>
        <begin position="26"/>
        <end position="35"/>
    </location>
</feature>
<dbReference type="OrthoDB" id="430340at2759"/>
<evidence type="ECO:0000256" key="1">
    <source>
        <dbReference type="ARBA" id="ARBA00004251"/>
    </source>
</evidence>
<keyword evidence="10 16" id="KW-1133">Transmembrane helix</keyword>
<comment type="subcellular location">
    <subcellularLocation>
        <location evidence="1">Cell membrane</location>
        <topology evidence="1">Single-pass type I membrane protein</topology>
    </subcellularLocation>
</comment>
<evidence type="ECO:0000256" key="8">
    <source>
        <dbReference type="ARBA" id="ARBA00022737"/>
    </source>
</evidence>
<evidence type="ECO:0000256" key="2">
    <source>
        <dbReference type="ARBA" id="ARBA00022473"/>
    </source>
</evidence>
<evidence type="ECO:0000256" key="13">
    <source>
        <dbReference type="ARBA" id="ARBA00023180"/>
    </source>
</evidence>
<sequence length="218" mass="24892">INECQSNPCRNNGTCLDLIDDYKCICTNESSGQNCEKTMDHCSSSPCLHGGECNNLFDGFTCQCLEQWHGEICEYKQINRTQECTDLEYTECNCFVHRLIVNKKSKTVLVCSIGFCIGLLSIILSYCVWMLFNMPCTFNRIRSERHVLSKDDQIIVEGKNSETSTDTQQSTVDTNEKKPTKNIGNHSCFIDHTGFDFSKVFVNKDGSRRIVKCRHHKN</sequence>
<evidence type="ECO:0000256" key="9">
    <source>
        <dbReference type="ARBA" id="ARBA00022837"/>
    </source>
</evidence>
<feature type="region of interest" description="Disordered" evidence="15">
    <location>
        <begin position="159"/>
        <end position="179"/>
    </location>
</feature>
<keyword evidence="3" id="KW-1003">Cell membrane</keyword>
<evidence type="ECO:0000313" key="19">
    <source>
        <dbReference type="Proteomes" id="UP000596742"/>
    </source>
</evidence>
<keyword evidence="5 16" id="KW-0812">Transmembrane</keyword>
<dbReference type="FunFam" id="2.10.25.10:FF:000117">
    <property type="entry name" value="Delta-like protein"/>
    <property type="match status" value="1"/>
</dbReference>
<dbReference type="GO" id="GO:0007219">
    <property type="term" value="P:Notch signaling pathway"/>
    <property type="evidence" value="ECO:0007669"/>
    <property type="project" value="TreeGrafter"/>
</dbReference>
<evidence type="ECO:0000256" key="6">
    <source>
        <dbReference type="ARBA" id="ARBA00022723"/>
    </source>
</evidence>
<comment type="caution">
    <text evidence="14">Lacks conserved residue(s) required for the propagation of feature annotation.</text>
</comment>
<dbReference type="EMBL" id="UYJE01006632">
    <property type="protein sequence ID" value="VDI47643.1"/>
    <property type="molecule type" value="Genomic_DNA"/>
</dbReference>
<keyword evidence="7" id="KW-0732">Signal</keyword>
<dbReference type="PROSITE" id="PS00022">
    <property type="entry name" value="EGF_1"/>
    <property type="match status" value="2"/>
</dbReference>
<comment type="caution">
    <text evidence="18">The sequence shown here is derived from an EMBL/GenBank/DDBJ whole genome shotgun (WGS) entry which is preliminary data.</text>
</comment>
<evidence type="ECO:0000256" key="4">
    <source>
        <dbReference type="ARBA" id="ARBA00022536"/>
    </source>
</evidence>
<dbReference type="SUPFAM" id="SSF57196">
    <property type="entry name" value="EGF/Laminin"/>
    <property type="match status" value="2"/>
</dbReference>
<keyword evidence="6" id="KW-0479">Metal-binding</keyword>
<dbReference type="GO" id="GO:0005112">
    <property type="term" value="F:Notch binding"/>
    <property type="evidence" value="ECO:0007669"/>
    <property type="project" value="TreeGrafter"/>
</dbReference>
<keyword evidence="13" id="KW-0325">Glycoprotein</keyword>
<dbReference type="PANTHER" id="PTHR12916">
    <property type="entry name" value="CYTOCHROME C OXIDASE POLYPEPTIDE VIC-2"/>
    <property type="match status" value="1"/>
</dbReference>
<gene>
    <name evidence="18" type="ORF">MGAL_10B037968</name>
</gene>
<feature type="transmembrane region" description="Helical" evidence="16">
    <location>
        <begin position="108"/>
        <end position="132"/>
    </location>
</feature>
<dbReference type="InterPro" id="IPR000742">
    <property type="entry name" value="EGF"/>
</dbReference>
<evidence type="ECO:0000256" key="5">
    <source>
        <dbReference type="ARBA" id="ARBA00022692"/>
    </source>
</evidence>
<evidence type="ECO:0000256" key="3">
    <source>
        <dbReference type="ARBA" id="ARBA00022475"/>
    </source>
</evidence>
<dbReference type="SMART" id="SM00181">
    <property type="entry name" value="EGF"/>
    <property type="match status" value="2"/>
</dbReference>
<dbReference type="PANTHER" id="PTHR12916:SF4">
    <property type="entry name" value="UNINFLATABLE, ISOFORM C"/>
    <property type="match status" value="1"/>
</dbReference>
<evidence type="ECO:0000256" key="14">
    <source>
        <dbReference type="PROSITE-ProRule" id="PRU00076"/>
    </source>
</evidence>
<dbReference type="PROSITE" id="PS00010">
    <property type="entry name" value="ASX_HYDROXYL"/>
    <property type="match status" value="2"/>
</dbReference>
<dbReference type="GO" id="GO:0005509">
    <property type="term" value="F:calcium ion binding"/>
    <property type="evidence" value="ECO:0007669"/>
    <property type="project" value="InterPro"/>
</dbReference>
<dbReference type="AlphaFoldDB" id="A0A8B6FGH3"/>
<evidence type="ECO:0000256" key="10">
    <source>
        <dbReference type="ARBA" id="ARBA00022989"/>
    </source>
</evidence>
<dbReference type="SMART" id="SM00179">
    <property type="entry name" value="EGF_CA"/>
    <property type="match status" value="2"/>
</dbReference>
<feature type="domain" description="EGF-like" evidence="17">
    <location>
        <begin position="1"/>
        <end position="36"/>
    </location>
</feature>
<reference evidence="18" key="1">
    <citation type="submission" date="2018-11" db="EMBL/GenBank/DDBJ databases">
        <authorList>
            <person name="Alioto T."/>
            <person name="Alioto T."/>
        </authorList>
    </citation>
    <scope>NUCLEOTIDE SEQUENCE</scope>
</reference>
<keyword evidence="11 16" id="KW-0472">Membrane</keyword>
<keyword evidence="4 14" id="KW-0245">EGF-like domain</keyword>
<dbReference type="GO" id="GO:0005886">
    <property type="term" value="C:plasma membrane"/>
    <property type="evidence" value="ECO:0007669"/>
    <property type="project" value="UniProtKB-SubCell"/>
</dbReference>
<dbReference type="Proteomes" id="UP000596742">
    <property type="component" value="Unassembled WGS sequence"/>
</dbReference>
<dbReference type="InterPro" id="IPR000152">
    <property type="entry name" value="EGF-type_Asp/Asn_hydroxyl_site"/>
</dbReference>
<feature type="non-terminal residue" evidence="18">
    <location>
        <position position="1"/>
    </location>
</feature>
<evidence type="ECO:0000256" key="7">
    <source>
        <dbReference type="ARBA" id="ARBA00022729"/>
    </source>
</evidence>
<dbReference type="Pfam" id="PF00008">
    <property type="entry name" value="EGF"/>
    <property type="match status" value="2"/>
</dbReference>
<keyword evidence="9" id="KW-0106">Calcium</keyword>
<keyword evidence="12 14" id="KW-1015">Disulfide bond</keyword>
<proteinExistence type="predicted"/>
<evidence type="ECO:0000256" key="15">
    <source>
        <dbReference type="SAM" id="MobiDB-lite"/>
    </source>
</evidence>
<evidence type="ECO:0000313" key="18">
    <source>
        <dbReference type="EMBL" id="VDI47643.1"/>
    </source>
</evidence>
<keyword evidence="2" id="KW-0217">Developmental protein</keyword>
<accession>A0A8B6FGH3</accession>
<evidence type="ECO:0000256" key="11">
    <source>
        <dbReference type="ARBA" id="ARBA00023136"/>
    </source>
</evidence>
<dbReference type="InterPro" id="IPR001881">
    <property type="entry name" value="EGF-like_Ca-bd_dom"/>
</dbReference>
<dbReference type="FunFam" id="2.10.25.10:FF:000659">
    <property type="entry name" value="Crumbs cell polarity complex component 2b"/>
    <property type="match status" value="1"/>
</dbReference>
<keyword evidence="8" id="KW-0677">Repeat</keyword>
<dbReference type="Gene3D" id="2.10.25.10">
    <property type="entry name" value="Laminin"/>
    <property type="match status" value="2"/>
</dbReference>
<evidence type="ECO:0000256" key="16">
    <source>
        <dbReference type="SAM" id="Phobius"/>
    </source>
</evidence>
<name>A0A8B6FGH3_MYTGA</name>
<feature type="compositionally biased region" description="Low complexity" evidence="15">
    <location>
        <begin position="163"/>
        <end position="173"/>
    </location>
</feature>
<feature type="domain" description="EGF-like" evidence="17">
    <location>
        <begin position="38"/>
        <end position="74"/>
    </location>
</feature>
<protein>
    <recommendedName>
        <fullName evidence="17">EGF-like domain-containing protein</fullName>
    </recommendedName>
</protein>
<feature type="disulfide bond" evidence="14">
    <location>
        <begin position="64"/>
        <end position="73"/>
    </location>
</feature>
<evidence type="ECO:0000259" key="17">
    <source>
        <dbReference type="PROSITE" id="PS50026"/>
    </source>
</evidence>
<organism evidence="18 19">
    <name type="scientific">Mytilus galloprovincialis</name>
    <name type="common">Mediterranean mussel</name>
    <dbReference type="NCBI Taxonomy" id="29158"/>
    <lineage>
        <taxon>Eukaryota</taxon>
        <taxon>Metazoa</taxon>
        <taxon>Spiralia</taxon>
        <taxon>Lophotrochozoa</taxon>
        <taxon>Mollusca</taxon>
        <taxon>Bivalvia</taxon>
        <taxon>Autobranchia</taxon>
        <taxon>Pteriomorphia</taxon>
        <taxon>Mytilida</taxon>
        <taxon>Mytiloidea</taxon>
        <taxon>Mytilidae</taxon>
        <taxon>Mytilinae</taxon>
        <taxon>Mytilus</taxon>
    </lineage>
</organism>
<dbReference type="PROSITE" id="PS50026">
    <property type="entry name" value="EGF_3"/>
    <property type="match status" value="2"/>
</dbReference>
<evidence type="ECO:0000256" key="12">
    <source>
        <dbReference type="ARBA" id="ARBA00023157"/>
    </source>
</evidence>
<dbReference type="CDD" id="cd00054">
    <property type="entry name" value="EGF_CA"/>
    <property type="match status" value="2"/>
</dbReference>
<keyword evidence="19" id="KW-1185">Reference proteome</keyword>